<accession>X1DDG8</accession>
<gene>
    <name evidence="2" type="ORF">S01H4_36704</name>
</gene>
<dbReference type="AlphaFoldDB" id="X1DDG8"/>
<comment type="caution">
    <text evidence="2">The sequence shown here is derived from an EMBL/GenBank/DDBJ whole genome shotgun (WGS) entry which is preliminary data.</text>
</comment>
<dbReference type="EMBL" id="BART01019644">
    <property type="protein sequence ID" value="GAG94446.1"/>
    <property type="molecule type" value="Genomic_DNA"/>
</dbReference>
<reference evidence="2" key="1">
    <citation type="journal article" date="2014" name="Front. Microbiol.">
        <title>High frequency of phylogenetically diverse reductive dehalogenase-homologous genes in deep subseafloor sedimentary metagenomes.</title>
        <authorList>
            <person name="Kawai M."/>
            <person name="Futagami T."/>
            <person name="Toyoda A."/>
            <person name="Takaki Y."/>
            <person name="Nishi S."/>
            <person name="Hori S."/>
            <person name="Arai W."/>
            <person name="Tsubouchi T."/>
            <person name="Morono Y."/>
            <person name="Uchiyama I."/>
            <person name="Ito T."/>
            <person name="Fujiyama A."/>
            <person name="Inagaki F."/>
            <person name="Takami H."/>
        </authorList>
    </citation>
    <scope>NUCLEOTIDE SEQUENCE</scope>
    <source>
        <strain evidence="2">Expedition CK06-06</strain>
    </source>
</reference>
<keyword evidence="1" id="KW-0812">Transmembrane</keyword>
<evidence type="ECO:0000256" key="1">
    <source>
        <dbReference type="SAM" id="Phobius"/>
    </source>
</evidence>
<feature type="transmembrane region" description="Helical" evidence="1">
    <location>
        <begin position="6"/>
        <end position="22"/>
    </location>
</feature>
<keyword evidence="1" id="KW-1133">Transmembrane helix</keyword>
<sequence>MTLGGLLLILLIVAIVPIYFKVKEHSEKLKKLEGTTKKLE</sequence>
<evidence type="ECO:0000313" key="2">
    <source>
        <dbReference type="EMBL" id="GAG94446.1"/>
    </source>
</evidence>
<protein>
    <submittedName>
        <fullName evidence="2">Uncharacterized protein</fullName>
    </submittedName>
</protein>
<name>X1DDG8_9ZZZZ</name>
<keyword evidence="1" id="KW-0472">Membrane</keyword>
<organism evidence="2">
    <name type="scientific">marine sediment metagenome</name>
    <dbReference type="NCBI Taxonomy" id="412755"/>
    <lineage>
        <taxon>unclassified sequences</taxon>
        <taxon>metagenomes</taxon>
        <taxon>ecological metagenomes</taxon>
    </lineage>
</organism>
<proteinExistence type="predicted"/>